<proteinExistence type="inferred from homology"/>
<dbReference type="EMBL" id="SMAR01000009">
    <property type="protein sequence ID" value="TCT40361.1"/>
    <property type="molecule type" value="Genomic_DNA"/>
</dbReference>
<evidence type="ECO:0000259" key="3">
    <source>
        <dbReference type="Pfam" id="PF19289"/>
    </source>
</evidence>
<dbReference type="InterPro" id="IPR047657">
    <property type="entry name" value="PmbA"/>
</dbReference>
<dbReference type="Pfam" id="PF19290">
    <property type="entry name" value="PmbA_TldD_2nd"/>
    <property type="match status" value="1"/>
</dbReference>
<organism evidence="5 6">
    <name type="scientific">Martelella mediterranea</name>
    <dbReference type="NCBI Taxonomy" id="293089"/>
    <lineage>
        <taxon>Bacteria</taxon>
        <taxon>Pseudomonadati</taxon>
        <taxon>Pseudomonadota</taxon>
        <taxon>Alphaproteobacteria</taxon>
        <taxon>Hyphomicrobiales</taxon>
        <taxon>Aurantimonadaceae</taxon>
        <taxon>Martelella</taxon>
    </lineage>
</organism>
<dbReference type="GO" id="GO:0006508">
    <property type="term" value="P:proteolysis"/>
    <property type="evidence" value="ECO:0007669"/>
    <property type="project" value="InterPro"/>
</dbReference>
<sequence length="448" mass="47116">MSSYIDSSELTERTSRIVEVAKKAGADAADVVVSEGVSQSISVRDGQRENAQASENRGFSLRVFSGNRVASVSTNTDDDIDALVERAIAMANVSPVDPYASLADTERLARDVPDLELYDETEVSPEKLAERALAAEAAALSVDGVSKSSGAGAANGRVSFALVTSDGFSGGYRRSFSSISASAVAGEGTAMQRDHDSDGRAFDADLFAPEEIGRRAGERAVRRLAPRQIDTRHGAAVIFESRLAASLIGHLASAISGSAVARKTSFLRDKMGKQILTSGLNITDDPGILRGAGSQPFDGEGVKSDRLTMVEDGVLQHWFLSTALGRELGLETNGRGSRAGNSLSASPTNLIMEPGDKSQEELMAGIGTGLLVTELIGQGVNMITGEYSRGASGFWIENGEIAFPVSQVTIAGNLKDMFMAMTPASDIDRRFSIACPSILVEGLTLAGR</sequence>
<gene>
    <name evidence="5" type="ORF">EDC90_100983</name>
</gene>
<comment type="similarity">
    <text evidence="1">Belongs to the peptidase U62 family.</text>
</comment>
<name>A0A4R3NSY8_9HYPH</name>
<dbReference type="InterPro" id="IPR036059">
    <property type="entry name" value="TldD/PmbA_sf"/>
</dbReference>
<dbReference type="SUPFAM" id="SSF111283">
    <property type="entry name" value="Putative modulator of DNA gyrase, PmbA/TldD"/>
    <property type="match status" value="1"/>
</dbReference>
<dbReference type="Proteomes" id="UP000295097">
    <property type="component" value="Unassembled WGS sequence"/>
</dbReference>
<evidence type="ECO:0000259" key="4">
    <source>
        <dbReference type="Pfam" id="PF19290"/>
    </source>
</evidence>
<feature type="domain" description="Metalloprotease TldD/E central" evidence="4">
    <location>
        <begin position="119"/>
        <end position="224"/>
    </location>
</feature>
<dbReference type="PANTHER" id="PTHR43421">
    <property type="entry name" value="METALLOPROTEASE PMBA"/>
    <property type="match status" value="1"/>
</dbReference>
<evidence type="ECO:0000313" key="5">
    <source>
        <dbReference type="EMBL" id="TCT40361.1"/>
    </source>
</evidence>
<dbReference type="GO" id="GO:0008237">
    <property type="term" value="F:metallopeptidase activity"/>
    <property type="evidence" value="ECO:0007669"/>
    <property type="project" value="InterPro"/>
</dbReference>
<feature type="domain" description="Metalloprotease TldD/E N-terminal" evidence="2">
    <location>
        <begin position="29"/>
        <end position="91"/>
    </location>
</feature>
<reference evidence="5 6" key="1">
    <citation type="submission" date="2019-03" db="EMBL/GenBank/DDBJ databases">
        <title>Freshwater and sediment microbial communities from various areas in North America, analyzing microbe dynamics in response to fracking.</title>
        <authorList>
            <person name="Lamendella R."/>
        </authorList>
    </citation>
    <scope>NUCLEOTIDE SEQUENCE [LARGE SCALE GENOMIC DNA]</scope>
    <source>
        <strain evidence="5 6">175.2</strain>
    </source>
</reference>
<dbReference type="AlphaFoldDB" id="A0A4R3NSY8"/>
<dbReference type="PANTHER" id="PTHR43421:SF1">
    <property type="entry name" value="METALLOPROTEASE PMBA"/>
    <property type="match status" value="1"/>
</dbReference>
<keyword evidence="6" id="KW-1185">Reference proteome</keyword>
<dbReference type="RefSeq" id="WP_132310419.1">
    <property type="nucleotide sequence ID" value="NZ_SMAR01000009.1"/>
</dbReference>
<accession>A0A4R3NSY8</accession>
<feature type="domain" description="Metalloprotease TldD/E C-terminal" evidence="3">
    <location>
        <begin position="236"/>
        <end position="447"/>
    </location>
</feature>
<dbReference type="InterPro" id="IPR045569">
    <property type="entry name" value="Metalloprtase-TldD/E_C"/>
</dbReference>
<dbReference type="InterPro" id="IPR002510">
    <property type="entry name" value="Metalloprtase-TldD/E_N"/>
</dbReference>
<comment type="caution">
    <text evidence="5">The sequence shown here is derived from an EMBL/GenBank/DDBJ whole genome shotgun (WGS) entry which is preliminary data.</text>
</comment>
<dbReference type="InterPro" id="IPR035068">
    <property type="entry name" value="TldD/PmbA_N"/>
</dbReference>
<dbReference type="Gene3D" id="3.30.2290.10">
    <property type="entry name" value="PmbA/TldD superfamily"/>
    <property type="match status" value="1"/>
</dbReference>
<dbReference type="OrthoDB" id="9803618at2"/>
<protein>
    <submittedName>
        <fullName evidence="5">Microcin-processing peptidase 1</fullName>
    </submittedName>
</protein>
<dbReference type="GO" id="GO:0005829">
    <property type="term" value="C:cytosol"/>
    <property type="evidence" value="ECO:0007669"/>
    <property type="project" value="TreeGrafter"/>
</dbReference>
<evidence type="ECO:0000256" key="1">
    <source>
        <dbReference type="ARBA" id="ARBA00005836"/>
    </source>
</evidence>
<dbReference type="InterPro" id="IPR045570">
    <property type="entry name" value="Metalloprtase-TldD/E_cen_dom"/>
</dbReference>
<evidence type="ECO:0000313" key="6">
    <source>
        <dbReference type="Proteomes" id="UP000295097"/>
    </source>
</evidence>
<evidence type="ECO:0000259" key="2">
    <source>
        <dbReference type="Pfam" id="PF01523"/>
    </source>
</evidence>
<dbReference type="Pfam" id="PF01523">
    <property type="entry name" value="PmbA_TldD_1st"/>
    <property type="match status" value="1"/>
</dbReference>
<dbReference type="Pfam" id="PF19289">
    <property type="entry name" value="PmbA_TldD_3rd"/>
    <property type="match status" value="1"/>
</dbReference>